<keyword evidence="10" id="KW-1185">Reference proteome</keyword>
<comment type="subcellular location">
    <subcellularLocation>
        <location evidence="1">Cell membrane</location>
        <topology evidence="1">Multi-pass membrane protein</topology>
    </subcellularLocation>
</comment>
<protein>
    <submittedName>
        <fullName evidence="9">MFS transporter</fullName>
    </submittedName>
</protein>
<feature type="transmembrane region" description="Helical" evidence="7">
    <location>
        <begin position="324"/>
        <end position="345"/>
    </location>
</feature>
<evidence type="ECO:0000313" key="10">
    <source>
        <dbReference type="Proteomes" id="UP000502248"/>
    </source>
</evidence>
<dbReference type="SUPFAM" id="SSF103473">
    <property type="entry name" value="MFS general substrate transporter"/>
    <property type="match status" value="1"/>
</dbReference>
<gene>
    <name evidence="9" type="ORF">HH215_26775</name>
</gene>
<dbReference type="KEGG" id="cheb:HH215_26775"/>
<evidence type="ECO:0000256" key="3">
    <source>
        <dbReference type="ARBA" id="ARBA00022448"/>
    </source>
</evidence>
<dbReference type="InterPro" id="IPR036259">
    <property type="entry name" value="MFS_trans_sf"/>
</dbReference>
<evidence type="ECO:0000256" key="5">
    <source>
        <dbReference type="ARBA" id="ARBA00022989"/>
    </source>
</evidence>
<proteinExistence type="inferred from homology"/>
<dbReference type="EMBL" id="CP051680">
    <property type="protein sequence ID" value="QJD86414.1"/>
    <property type="molecule type" value="Genomic_DNA"/>
</dbReference>
<dbReference type="InterPro" id="IPR024989">
    <property type="entry name" value="MFS_assoc_dom"/>
</dbReference>
<evidence type="ECO:0000313" key="9">
    <source>
        <dbReference type="EMBL" id="QJD86414.1"/>
    </source>
</evidence>
<feature type="transmembrane region" description="Helical" evidence="7">
    <location>
        <begin position="68"/>
        <end position="86"/>
    </location>
</feature>
<dbReference type="InterPro" id="IPR026032">
    <property type="entry name" value="HcaT-like"/>
</dbReference>
<dbReference type="PROSITE" id="PS50850">
    <property type="entry name" value="MFS"/>
    <property type="match status" value="1"/>
</dbReference>
<dbReference type="PANTHER" id="PTHR16172">
    <property type="entry name" value="MAJOR FACILITATOR SUPERFAMILY DOMAIN-CONTAINING PROTEIN 6-LIKE"/>
    <property type="match status" value="1"/>
</dbReference>
<name>A0A7Z2VNY8_9BACL</name>
<dbReference type="GO" id="GO:0005886">
    <property type="term" value="C:plasma membrane"/>
    <property type="evidence" value="ECO:0007669"/>
    <property type="project" value="UniProtKB-SubCell"/>
</dbReference>
<keyword evidence="3" id="KW-0813">Transport</keyword>
<reference evidence="9 10" key="1">
    <citation type="submission" date="2020-04" db="EMBL/GenBank/DDBJ databases">
        <title>Genome sequencing of novel species.</title>
        <authorList>
            <person name="Heo J."/>
            <person name="Kim S.-J."/>
            <person name="Kim J.-S."/>
            <person name="Hong S.-B."/>
            <person name="Kwon S.-W."/>
        </authorList>
    </citation>
    <scope>NUCLEOTIDE SEQUENCE [LARGE SCALE GENOMIC DNA]</scope>
    <source>
        <strain evidence="9 10">MFER-1</strain>
    </source>
</reference>
<feature type="transmembrane region" description="Helical" evidence="7">
    <location>
        <begin position="351"/>
        <end position="370"/>
    </location>
</feature>
<dbReference type="Pfam" id="PF12832">
    <property type="entry name" value="MFS_1_like"/>
    <property type="match status" value="1"/>
</dbReference>
<dbReference type="InterPro" id="IPR020846">
    <property type="entry name" value="MFS_dom"/>
</dbReference>
<feature type="transmembrane region" description="Helical" evidence="7">
    <location>
        <begin position="231"/>
        <end position="251"/>
    </location>
</feature>
<dbReference type="Proteomes" id="UP000502248">
    <property type="component" value="Chromosome"/>
</dbReference>
<evidence type="ECO:0000256" key="1">
    <source>
        <dbReference type="ARBA" id="ARBA00004651"/>
    </source>
</evidence>
<organism evidence="9 10">
    <name type="scientific">Cohnella herbarum</name>
    <dbReference type="NCBI Taxonomy" id="2728023"/>
    <lineage>
        <taxon>Bacteria</taxon>
        <taxon>Bacillati</taxon>
        <taxon>Bacillota</taxon>
        <taxon>Bacilli</taxon>
        <taxon>Bacillales</taxon>
        <taxon>Paenibacillaceae</taxon>
        <taxon>Cohnella</taxon>
    </lineage>
</organism>
<feature type="transmembrane region" description="Helical" evidence="7">
    <location>
        <begin position="130"/>
        <end position="150"/>
    </location>
</feature>
<dbReference type="Gene3D" id="1.20.1250.20">
    <property type="entry name" value="MFS general substrate transporter like domains"/>
    <property type="match status" value="2"/>
</dbReference>
<dbReference type="RefSeq" id="WP_169282663.1">
    <property type="nucleotide sequence ID" value="NZ_CP051680.1"/>
</dbReference>
<keyword evidence="6 7" id="KW-0472">Membrane</keyword>
<comment type="similarity">
    <text evidence="2">Belongs to the major facilitator superfamily. MFSD6 family.</text>
</comment>
<evidence type="ECO:0000259" key="8">
    <source>
        <dbReference type="PROSITE" id="PS50850"/>
    </source>
</evidence>
<evidence type="ECO:0000256" key="2">
    <source>
        <dbReference type="ARBA" id="ARBA00005241"/>
    </source>
</evidence>
<feature type="transmembrane region" description="Helical" evidence="7">
    <location>
        <begin position="197"/>
        <end position="219"/>
    </location>
</feature>
<feature type="transmembrane region" description="Helical" evidence="7">
    <location>
        <begin position="92"/>
        <end position="118"/>
    </location>
</feature>
<feature type="transmembrane region" description="Helical" evidence="7">
    <location>
        <begin position="288"/>
        <end position="312"/>
    </location>
</feature>
<keyword evidence="4 7" id="KW-0812">Transmembrane</keyword>
<evidence type="ECO:0000256" key="7">
    <source>
        <dbReference type="SAM" id="Phobius"/>
    </source>
</evidence>
<feature type="transmembrane region" description="Helical" evidence="7">
    <location>
        <begin position="263"/>
        <end position="282"/>
    </location>
</feature>
<dbReference type="GO" id="GO:0022857">
    <property type="term" value="F:transmembrane transporter activity"/>
    <property type="evidence" value="ECO:0007669"/>
    <property type="project" value="InterPro"/>
</dbReference>
<keyword evidence="5 7" id="KW-1133">Transmembrane helix</keyword>
<dbReference type="InterPro" id="IPR051717">
    <property type="entry name" value="MFS_MFSD6"/>
</dbReference>
<dbReference type="AlphaFoldDB" id="A0A7Z2VNY8"/>
<dbReference type="PANTHER" id="PTHR16172:SF41">
    <property type="entry name" value="MAJOR FACILITATOR SUPERFAMILY DOMAIN-CONTAINING PROTEIN 6-LIKE"/>
    <property type="match status" value="1"/>
</dbReference>
<evidence type="ECO:0000256" key="4">
    <source>
        <dbReference type="ARBA" id="ARBA00022692"/>
    </source>
</evidence>
<feature type="transmembrane region" description="Helical" evidence="7">
    <location>
        <begin position="7"/>
        <end position="25"/>
    </location>
</feature>
<accession>A0A7Z2VNY8</accession>
<sequence>MKTKLSSYYFLWYLAVSVFMPYTSLYFSEKGFSPTSVGLILSLWAAVSIVSQPVMGMINDRINNPRKILMICAIAAPVFGMGFQIAEGLAGFLALSVLFAWFQSASGPIGDAMAVEIASRNGYPFGSIRLWGALSYAVGTFTTGILYDKYGYDDIFLYYAVVSLTLCFVIVLLPKAKVARPKITLIGQMGKVVRNKPFMIFMGTSMLVMMSGSINMNFLPLYFKEMGFDKSWIGSAYAIAAIIEVPMFWVATKLSRRIGRYPLLSLAAAIYGIQYLTLFIFNDVSLTLAVQLLNGVAFAFVAGTAVEVIQSYSTKGTAATMQTVYAAVTWGLGGILGNAMGGIIVEHLGSSALYLILSCFCAVSCLLFIVNRRHQQSFSQEETAS</sequence>
<evidence type="ECO:0000256" key="6">
    <source>
        <dbReference type="ARBA" id="ARBA00023136"/>
    </source>
</evidence>
<feature type="transmembrane region" description="Helical" evidence="7">
    <location>
        <begin position="156"/>
        <end position="176"/>
    </location>
</feature>
<feature type="transmembrane region" description="Helical" evidence="7">
    <location>
        <begin position="37"/>
        <end position="56"/>
    </location>
</feature>
<feature type="domain" description="Major facilitator superfamily (MFS) profile" evidence="8">
    <location>
        <begin position="1"/>
        <end position="376"/>
    </location>
</feature>
<dbReference type="PIRSF" id="PIRSF004925">
    <property type="entry name" value="HcaT"/>
    <property type="match status" value="1"/>
</dbReference>